<name>A0A9Q0FF85_9ROSI</name>
<dbReference type="PANTHER" id="PTHR47847:SF2">
    <property type="entry name" value="FCS-LIKE ZINC FINGER 17-RELATED"/>
    <property type="match status" value="1"/>
</dbReference>
<keyword evidence="3" id="KW-0863">Zinc-finger</keyword>
<organism evidence="6 7">
    <name type="scientific">Turnera subulata</name>
    <dbReference type="NCBI Taxonomy" id="218843"/>
    <lineage>
        <taxon>Eukaryota</taxon>
        <taxon>Viridiplantae</taxon>
        <taxon>Streptophyta</taxon>
        <taxon>Embryophyta</taxon>
        <taxon>Tracheophyta</taxon>
        <taxon>Spermatophyta</taxon>
        <taxon>Magnoliopsida</taxon>
        <taxon>eudicotyledons</taxon>
        <taxon>Gunneridae</taxon>
        <taxon>Pentapetalae</taxon>
        <taxon>rosids</taxon>
        <taxon>fabids</taxon>
        <taxon>Malpighiales</taxon>
        <taxon>Passifloraceae</taxon>
        <taxon>Turnera</taxon>
    </lineage>
</organism>
<sequence length="176" mass="20468">MLTKFTNPLKMVRVYTEEAGSKPTRASPTPKKVAAVGLQIITLVHISSEEGKPNVVMKSAVKRQRLQARQTCKIDDHYSCYLKSCFLCNKTLSLDKDVYMYRGDQGFCSVQCRDRQIYSDEMRELEASTRKAINSYRYCSGDDRRETRLLLEELSRRRRINSPPPHHHRNHWTIVS</sequence>
<gene>
    <name evidence="6" type="ORF">Tsubulata_050898</name>
</gene>
<dbReference type="AlphaFoldDB" id="A0A9Q0FF85"/>
<dbReference type="EMBL" id="JAKUCV010005667">
    <property type="protein sequence ID" value="KAJ4830336.1"/>
    <property type="molecule type" value="Genomic_DNA"/>
</dbReference>
<dbReference type="Pfam" id="PF04570">
    <property type="entry name" value="zf-FLZ"/>
    <property type="match status" value="1"/>
</dbReference>
<evidence type="ECO:0000256" key="4">
    <source>
        <dbReference type="PROSITE-ProRule" id="PRU01131"/>
    </source>
</evidence>
<evidence type="ECO:0000256" key="1">
    <source>
        <dbReference type="ARBA" id="ARBA00009374"/>
    </source>
</evidence>
<feature type="zinc finger region" description="FLZ-type" evidence="4">
    <location>
        <begin position="80"/>
        <end position="124"/>
    </location>
</feature>
<evidence type="ECO:0000313" key="7">
    <source>
        <dbReference type="Proteomes" id="UP001141552"/>
    </source>
</evidence>
<dbReference type="OrthoDB" id="1927223at2759"/>
<reference evidence="6" key="1">
    <citation type="submission" date="2022-02" db="EMBL/GenBank/DDBJ databases">
        <authorList>
            <person name="Henning P.M."/>
            <person name="McCubbin A.G."/>
            <person name="Shore J.S."/>
        </authorList>
    </citation>
    <scope>NUCLEOTIDE SEQUENCE</scope>
    <source>
        <strain evidence="6">F60SS</strain>
        <tissue evidence="6">Leaves</tissue>
    </source>
</reference>
<accession>A0A9Q0FF85</accession>
<evidence type="ECO:0000256" key="2">
    <source>
        <dbReference type="ARBA" id="ARBA00022723"/>
    </source>
</evidence>
<dbReference type="PROSITE" id="PS51795">
    <property type="entry name" value="ZF_FLZ"/>
    <property type="match status" value="1"/>
</dbReference>
<protein>
    <recommendedName>
        <fullName evidence="5">FLZ-type domain-containing protein</fullName>
    </recommendedName>
</protein>
<evidence type="ECO:0000256" key="3">
    <source>
        <dbReference type="ARBA" id="ARBA00022771"/>
    </source>
</evidence>
<evidence type="ECO:0000313" key="6">
    <source>
        <dbReference type="EMBL" id="KAJ4830336.1"/>
    </source>
</evidence>
<dbReference type="GO" id="GO:0008270">
    <property type="term" value="F:zinc ion binding"/>
    <property type="evidence" value="ECO:0007669"/>
    <property type="project" value="UniProtKB-KW"/>
</dbReference>
<dbReference type="Proteomes" id="UP001141552">
    <property type="component" value="Unassembled WGS sequence"/>
</dbReference>
<comment type="similarity">
    <text evidence="1">Belongs to the FLZ family.</text>
</comment>
<dbReference type="InterPro" id="IPR044181">
    <property type="entry name" value="FLZ17/18"/>
</dbReference>
<keyword evidence="2" id="KW-0479">Metal-binding</keyword>
<dbReference type="PANTHER" id="PTHR47847">
    <property type="entry name" value="FCS-LIKE ZINC FINGER 17"/>
    <property type="match status" value="1"/>
</dbReference>
<comment type="caution">
    <text evidence="6">The sequence shown here is derived from an EMBL/GenBank/DDBJ whole genome shotgun (WGS) entry which is preliminary data.</text>
</comment>
<keyword evidence="7" id="KW-1185">Reference proteome</keyword>
<keyword evidence="3" id="KW-0862">Zinc</keyword>
<reference evidence="6" key="2">
    <citation type="journal article" date="2023" name="Plants (Basel)">
        <title>Annotation of the Turnera subulata (Passifloraceae) Draft Genome Reveals the S-Locus Evolved after the Divergence of Turneroideae from Passifloroideae in a Stepwise Manner.</title>
        <authorList>
            <person name="Henning P.M."/>
            <person name="Roalson E.H."/>
            <person name="Mir W."/>
            <person name="McCubbin A.G."/>
            <person name="Shore J.S."/>
        </authorList>
    </citation>
    <scope>NUCLEOTIDE SEQUENCE</scope>
    <source>
        <strain evidence="6">F60SS</strain>
    </source>
</reference>
<proteinExistence type="inferred from homology"/>
<evidence type="ECO:0000259" key="5">
    <source>
        <dbReference type="PROSITE" id="PS51795"/>
    </source>
</evidence>
<dbReference type="InterPro" id="IPR007650">
    <property type="entry name" value="Zf-FLZ_dom"/>
</dbReference>
<feature type="domain" description="FLZ-type" evidence="5">
    <location>
        <begin position="80"/>
        <end position="124"/>
    </location>
</feature>